<protein>
    <submittedName>
        <fullName evidence="2">Uncharacterized protein</fullName>
    </submittedName>
</protein>
<proteinExistence type="predicted"/>
<dbReference type="EMBL" id="CP157743">
    <property type="protein sequence ID" value="XBS22311.1"/>
    <property type="molecule type" value="Genomic_DNA"/>
</dbReference>
<dbReference type="RefSeq" id="WP_305908712.1">
    <property type="nucleotide sequence ID" value="NZ_CP157743.1"/>
</dbReference>
<keyword evidence="1" id="KW-1133">Transmembrane helix</keyword>
<name>A0AAU7P0J9_9GAMM</name>
<dbReference type="Pfam" id="PF05552">
    <property type="entry name" value="MS_channel_1st_1"/>
    <property type="match status" value="1"/>
</dbReference>
<dbReference type="AlphaFoldDB" id="A0AAU7P0J9"/>
<feature type="transmembrane region" description="Helical" evidence="1">
    <location>
        <begin position="20"/>
        <end position="38"/>
    </location>
</feature>
<dbReference type="KEGG" id="mech:Q9L42_009325"/>
<reference evidence="2 3" key="1">
    <citation type="journal article" date="2024" name="Microbiology">
        <title>Methylomarinum rosea sp. nov., a novel halophilic methanotrophic bacterium from the hypersaline Lake Elton.</title>
        <authorList>
            <person name="Suleimanov R.Z."/>
            <person name="Oshkin I.Y."/>
            <person name="Danilova O.V."/>
            <person name="Suzina N.E."/>
            <person name="Dedysh S.N."/>
        </authorList>
    </citation>
    <scope>NUCLEOTIDE SEQUENCE [LARGE SCALE GENOMIC DNA]</scope>
    <source>
        <strain evidence="2 3">Ch1-1</strain>
    </source>
</reference>
<dbReference type="Proteomes" id="UP001225378">
    <property type="component" value="Chromosome"/>
</dbReference>
<evidence type="ECO:0000313" key="3">
    <source>
        <dbReference type="Proteomes" id="UP001225378"/>
    </source>
</evidence>
<organism evidence="2 3">
    <name type="scientific">Methylomarinum roseum</name>
    <dbReference type="NCBI Taxonomy" id="3067653"/>
    <lineage>
        <taxon>Bacteria</taxon>
        <taxon>Pseudomonadati</taxon>
        <taxon>Pseudomonadota</taxon>
        <taxon>Gammaproteobacteria</taxon>
        <taxon>Methylococcales</taxon>
        <taxon>Methylococcaceae</taxon>
        <taxon>Methylomarinum</taxon>
    </lineage>
</organism>
<dbReference type="InterPro" id="IPR008910">
    <property type="entry name" value="MSC_TM_helix"/>
</dbReference>
<sequence length="46" mass="4967">MDITNLMNSLQETLGQHLPKIAGAVAILIIGWLIAILVRSGVRKTP</sequence>
<gene>
    <name evidence="2" type="ORF">Q9L42_009325</name>
</gene>
<keyword evidence="1" id="KW-0812">Transmembrane</keyword>
<keyword evidence="1" id="KW-0472">Membrane</keyword>
<keyword evidence="3" id="KW-1185">Reference proteome</keyword>
<accession>A0AAU7P0J9</accession>
<evidence type="ECO:0000256" key="1">
    <source>
        <dbReference type="SAM" id="Phobius"/>
    </source>
</evidence>
<evidence type="ECO:0000313" key="2">
    <source>
        <dbReference type="EMBL" id="XBS22311.1"/>
    </source>
</evidence>